<feature type="transmembrane region" description="Helical" evidence="8">
    <location>
        <begin position="451"/>
        <end position="473"/>
    </location>
</feature>
<dbReference type="Gene3D" id="1.20.1250.20">
    <property type="entry name" value="MFS general substrate transporter like domains"/>
    <property type="match status" value="1"/>
</dbReference>
<evidence type="ECO:0000256" key="3">
    <source>
        <dbReference type="ARBA" id="ARBA00022448"/>
    </source>
</evidence>
<evidence type="ECO:0000256" key="5">
    <source>
        <dbReference type="ARBA" id="ARBA00022989"/>
    </source>
</evidence>
<feature type="transmembrane region" description="Helical" evidence="8">
    <location>
        <begin position="390"/>
        <end position="413"/>
    </location>
</feature>
<evidence type="ECO:0000313" key="10">
    <source>
        <dbReference type="EMBL" id="KFX41828.1"/>
    </source>
</evidence>
<dbReference type="GO" id="GO:0015798">
    <property type="term" value="P:myo-inositol transport"/>
    <property type="evidence" value="ECO:0007669"/>
    <property type="project" value="UniProtKB-ARBA"/>
</dbReference>
<dbReference type="InterPro" id="IPR003663">
    <property type="entry name" value="Sugar/inositol_transpt"/>
</dbReference>
<name>A0A093X9C1_TALMA</name>
<evidence type="ECO:0000256" key="7">
    <source>
        <dbReference type="SAM" id="MobiDB-lite"/>
    </source>
</evidence>
<evidence type="ECO:0000256" key="6">
    <source>
        <dbReference type="ARBA" id="ARBA00023136"/>
    </source>
</evidence>
<feature type="transmembrane region" description="Helical" evidence="8">
    <location>
        <begin position="112"/>
        <end position="130"/>
    </location>
</feature>
<evidence type="ECO:0000256" key="8">
    <source>
        <dbReference type="SAM" id="Phobius"/>
    </source>
</evidence>
<proteinExistence type="inferred from homology"/>
<keyword evidence="6 8" id="KW-0472">Membrane</keyword>
<feature type="region of interest" description="Disordered" evidence="7">
    <location>
        <begin position="626"/>
        <end position="652"/>
    </location>
</feature>
<evidence type="ECO:0000256" key="4">
    <source>
        <dbReference type="ARBA" id="ARBA00022692"/>
    </source>
</evidence>
<dbReference type="GO" id="GO:0015791">
    <property type="term" value="P:polyol transmembrane transport"/>
    <property type="evidence" value="ECO:0007669"/>
    <property type="project" value="UniProtKB-ARBA"/>
</dbReference>
<feature type="transmembrane region" description="Helical" evidence="8">
    <location>
        <begin position="257"/>
        <end position="280"/>
    </location>
</feature>
<gene>
    <name evidence="10" type="ORF">GQ26_0530260</name>
</gene>
<feature type="transmembrane region" description="Helical" evidence="8">
    <location>
        <begin position="479"/>
        <end position="497"/>
    </location>
</feature>
<feature type="transmembrane region" description="Helical" evidence="8">
    <location>
        <begin position="547"/>
        <end position="568"/>
    </location>
</feature>
<dbReference type="GO" id="GO:0016020">
    <property type="term" value="C:membrane"/>
    <property type="evidence" value="ECO:0007669"/>
    <property type="project" value="UniProtKB-SubCell"/>
</dbReference>
<comment type="similarity">
    <text evidence="2">Belongs to the major facilitator superfamily. Sugar transporter (TC 2.A.1.1) family.</text>
</comment>
<dbReference type="InterPro" id="IPR005829">
    <property type="entry name" value="Sugar_transporter_CS"/>
</dbReference>
<dbReference type="eggNOG" id="KOG0254">
    <property type="taxonomic scope" value="Eukaryota"/>
</dbReference>
<organism evidence="10">
    <name type="scientific">Talaromyces marneffei PM1</name>
    <dbReference type="NCBI Taxonomy" id="1077442"/>
    <lineage>
        <taxon>Eukaryota</taxon>
        <taxon>Fungi</taxon>
        <taxon>Dikarya</taxon>
        <taxon>Ascomycota</taxon>
        <taxon>Pezizomycotina</taxon>
        <taxon>Eurotiomycetes</taxon>
        <taxon>Eurotiomycetidae</taxon>
        <taxon>Eurotiales</taxon>
        <taxon>Trichocomaceae</taxon>
        <taxon>Talaromyces</taxon>
        <taxon>Talaromyces sect. Talaromyces</taxon>
    </lineage>
</organism>
<feature type="transmembrane region" description="Helical" evidence="8">
    <location>
        <begin position="518"/>
        <end position="541"/>
    </location>
</feature>
<reference key="1">
    <citation type="journal article" date="2014" name="PLoS Genet.">
        <title>Signature Gene Expression Reveals Novel Clues to the Molecular Mechanisms of Dimorphic Transition in Penicillium marneffei.</title>
        <authorList>
            <person name="Yang E."/>
            <person name="Wang G."/>
            <person name="Cai J."/>
            <person name="Woo P.C."/>
            <person name="Lau S.K."/>
            <person name="Yuen K.-Y."/>
            <person name="Chow W.-N."/>
            <person name="Lin X."/>
        </authorList>
    </citation>
    <scope>NUCLEOTIDE SEQUENCE [LARGE SCALE GENOMIC DNA]</scope>
    <source>
        <strain>PM1</strain>
    </source>
</reference>
<dbReference type="PROSITE" id="PS50850">
    <property type="entry name" value="MFS"/>
    <property type="match status" value="1"/>
</dbReference>
<comment type="caution">
    <text evidence="10">The sequence shown here is derived from an EMBL/GenBank/DDBJ whole genome shotgun (WGS) entry which is preliminary data.</text>
</comment>
<feature type="domain" description="Major facilitator superfamily (MFS) profile" evidence="9">
    <location>
        <begin position="117"/>
        <end position="572"/>
    </location>
</feature>
<dbReference type="PRINTS" id="PR00171">
    <property type="entry name" value="SUGRTRNSPORT"/>
</dbReference>
<evidence type="ECO:0000259" key="9">
    <source>
        <dbReference type="PROSITE" id="PS50850"/>
    </source>
</evidence>
<dbReference type="InterPro" id="IPR036259">
    <property type="entry name" value="MFS_trans_sf"/>
</dbReference>
<dbReference type="FunFam" id="1.20.1250.20:FF:000474">
    <property type="entry name" value="Sugar transporter, putative"/>
    <property type="match status" value="1"/>
</dbReference>
<dbReference type="InterPro" id="IPR020846">
    <property type="entry name" value="MFS_dom"/>
</dbReference>
<dbReference type="GO" id="GO:0022857">
    <property type="term" value="F:transmembrane transporter activity"/>
    <property type="evidence" value="ECO:0007669"/>
    <property type="project" value="InterPro"/>
</dbReference>
<feature type="transmembrane region" description="Helical" evidence="8">
    <location>
        <begin position="200"/>
        <end position="217"/>
    </location>
</feature>
<dbReference type="EMBL" id="JPOX01000053">
    <property type="protein sequence ID" value="KFX41828.1"/>
    <property type="molecule type" value="Genomic_DNA"/>
</dbReference>
<sequence>MAKEEDIGIQPALSGLEAAYKNMDLRHQRVQELTENVTGEIKNPLMGIPKAQLMADVEAYANKFDLTDILPLLKKGALVSQNPRNFENIEELDEDDRQALREEVTHRWKHPWALYFTIILNSIAAAVQGWDQEGSNGAILTFQDALGIPNSSPGPCDLAGTCDRNTWLVGTIVSIPYLIIAVLIAWIADPLNRWLGRRGVIFLGAIFSLIAPFGSALVQTWPQLIVCRCLLGAGMGLKEVTVPVFSAETAPTIIRGGLVMTWQLWTAFGIFCGVCANLVLAKTGPIAWRLQFGSAFIPAIPLVLGIWFCPESPRWLMTKKKHKKAYNSLLRLRNTPLQAARDLYFIHASLIQEDILLEEAGFSKTASLITRFIELWTIPRNRRAAQASGVVMIAQQMCGINIISFYSTSIFASAGASNIGALLASFGFGAINFLFAWPAVWTIDTFGRRTLLLFTFPNMCWSLLVAGFCFWIPSDNKAHLGLIAFFIYIFCMFYSPGEGPVPFAYSAEVFPLSHREIGMSWAVATNNWWCAALGITFPYMLKAMTPLGAIGFYAALNIVAFVLIFLFVPETKQRSLEELDYVFAVTTRRHASYQLGTVLPWWIKRYIFRRKGLVCPELYKIDLDDDSSSSSAVIPGSNKAGTEASEYQTSTV</sequence>
<feature type="transmembrane region" description="Helical" evidence="8">
    <location>
        <begin position="286"/>
        <end position="309"/>
    </location>
</feature>
<keyword evidence="5 8" id="KW-1133">Transmembrane helix</keyword>
<keyword evidence="4 8" id="KW-0812">Transmembrane</keyword>
<evidence type="ECO:0000256" key="2">
    <source>
        <dbReference type="ARBA" id="ARBA00010992"/>
    </source>
</evidence>
<dbReference type="InterPro" id="IPR050814">
    <property type="entry name" value="Myo-inositol_Transporter"/>
</dbReference>
<dbReference type="PANTHER" id="PTHR48020">
    <property type="entry name" value="PROTON MYO-INOSITOL COTRANSPORTER"/>
    <property type="match status" value="1"/>
</dbReference>
<dbReference type="Pfam" id="PF00083">
    <property type="entry name" value="Sugar_tr"/>
    <property type="match status" value="1"/>
</dbReference>
<dbReference type="AlphaFoldDB" id="A0A093X9C1"/>
<dbReference type="PANTHER" id="PTHR48020:SF14">
    <property type="entry name" value="SUGAR TRANSPORTER, PUTATIVE-RELATED"/>
    <property type="match status" value="1"/>
</dbReference>
<dbReference type="PROSITE" id="PS00217">
    <property type="entry name" value="SUGAR_TRANSPORT_2"/>
    <property type="match status" value="1"/>
</dbReference>
<dbReference type="InterPro" id="IPR005828">
    <property type="entry name" value="MFS_sugar_transport-like"/>
</dbReference>
<accession>A0A093X9C1</accession>
<comment type="subcellular location">
    <subcellularLocation>
        <location evidence="1">Membrane</location>
        <topology evidence="1">Multi-pass membrane protein</topology>
    </subcellularLocation>
</comment>
<protein>
    <submittedName>
        <fullName evidence="10">Putative polyol transporter 2</fullName>
    </submittedName>
</protein>
<reference evidence="10" key="2">
    <citation type="journal article" date="2014" name="PLoS Genet.">
        <title>Signature gene expression reveals novel clues to the molecular mechanisms of dimorphic transition in Penicillium marneffei.</title>
        <authorList>
            <person name="Yang E."/>
            <person name="Wang G."/>
            <person name="Cai J."/>
            <person name="Woo P.C."/>
            <person name="Lau S.K."/>
            <person name="Yuen K.-Y."/>
            <person name="Chow W.-N."/>
            <person name="Lin X."/>
        </authorList>
    </citation>
    <scope>NUCLEOTIDE SEQUENCE</scope>
    <source>
        <strain evidence="10">PM1</strain>
    </source>
</reference>
<keyword evidence="3" id="KW-0813">Transport</keyword>
<dbReference type="SUPFAM" id="SSF103473">
    <property type="entry name" value="MFS general substrate transporter"/>
    <property type="match status" value="1"/>
</dbReference>
<dbReference type="HOGENOM" id="CLU_001265_43_5_1"/>
<feature type="transmembrane region" description="Helical" evidence="8">
    <location>
        <begin position="419"/>
        <end position="439"/>
    </location>
</feature>
<evidence type="ECO:0000256" key="1">
    <source>
        <dbReference type="ARBA" id="ARBA00004141"/>
    </source>
</evidence>
<feature type="transmembrane region" description="Helical" evidence="8">
    <location>
        <begin position="167"/>
        <end position="188"/>
    </location>
</feature>
<dbReference type="NCBIfam" id="TIGR00879">
    <property type="entry name" value="SP"/>
    <property type="match status" value="1"/>
</dbReference>